<dbReference type="Proteomes" id="UP001497472">
    <property type="component" value="Unassembled WGS sequence"/>
</dbReference>
<evidence type="ECO:0008006" key="7">
    <source>
        <dbReference type="Google" id="ProtNLM"/>
    </source>
</evidence>
<evidence type="ECO:0000256" key="1">
    <source>
        <dbReference type="SAM" id="MobiDB-lite"/>
    </source>
</evidence>
<dbReference type="Pfam" id="PF16041">
    <property type="entry name" value="APD1-4_M"/>
    <property type="match status" value="1"/>
</dbReference>
<comment type="caution">
    <text evidence="5">The sequence shown here is derived from an EMBL/GenBank/DDBJ whole genome shotgun (WGS) entry which is preliminary data.</text>
</comment>
<reference evidence="5 6" key="1">
    <citation type="submission" date="2023-11" db="EMBL/GenBank/DDBJ databases">
        <authorList>
            <person name="Okamura Y."/>
        </authorList>
    </citation>
    <scope>NUCLEOTIDE SEQUENCE [LARGE SCALE GENOMIC DNA]</scope>
</reference>
<gene>
    <name evidence="5" type="ORF">LNINA_LOCUS7285</name>
</gene>
<evidence type="ECO:0000313" key="6">
    <source>
        <dbReference type="Proteomes" id="UP001497472"/>
    </source>
</evidence>
<dbReference type="InterPro" id="IPR032008">
    <property type="entry name" value="APD1-4_N"/>
</dbReference>
<evidence type="ECO:0000256" key="2">
    <source>
        <dbReference type="SAM" id="Phobius"/>
    </source>
</evidence>
<dbReference type="InterPro" id="IPR032010">
    <property type="entry name" value="APD1-4_M"/>
</dbReference>
<keyword evidence="2" id="KW-0472">Membrane</keyword>
<dbReference type="PANTHER" id="PTHR39077">
    <property type="entry name" value="DUF4793 DOMAIN-CONTAINING PROTEIN"/>
    <property type="match status" value="1"/>
</dbReference>
<accession>A0AAV1JGX0</accession>
<keyword evidence="6" id="KW-1185">Reference proteome</keyword>
<keyword evidence="2" id="KW-0812">Transmembrane</keyword>
<organism evidence="5 6">
    <name type="scientific">Leptosia nina</name>
    <dbReference type="NCBI Taxonomy" id="320188"/>
    <lineage>
        <taxon>Eukaryota</taxon>
        <taxon>Metazoa</taxon>
        <taxon>Ecdysozoa</taxon>
        <taxon>Arthropoda</taxon>
        <taxon>Hexapoda</taxon>
        <taxon>Insecta</taxon>
        <taxon>Pterygota</taxon>
        <taxon>Neoptera</taxon>
        <taxon>Endopterygota</taxon>
        <taxon>Lepidoptera</taxon>
        <taxon>Glossata</taxon>
        <taxon>Ditrysia</taxon>
        <taxon>Papilionoidea</taxon>
        <taxon>Pieridae</taxon>
        <taxon>Pierinae</taxon>
        <taxon>Leptosia</taxon>
    </lineage>
</organism>
<feature type="domain" description="E3 ubiquitin-protein ligase APD1-4 middle" evidence="4">
    <location>
        <begin position="589"/>
        <end position="698"/>
    </location>
</feature>
<dbReference type="PANTHER" id="PTHR39077:SF1">
    <property type="entry name" value="E3 UBIQUITIN-PROTEIN LIGASE APD1-4 MIDDLE DOMAIN-CONTAINING PROTEIN"/>
    <property type="match status" value="1"/>
</dbReference>
<evidence type="ECO:0000313" key="5">
    <source>
        <dbReference type="EMBL" id="CAK1547843.1"/>
    </source>
</evidence>
<proteinExistence type="predicted"/>
<feature type="region of interest" description="Disordered" evidence="1">
    <location>
        <begin position="222"/>
        <end position="241"/>
    </location>
</feature>
<sequence>MDPQELVPLEGGLQRPRTNRQTSVASRSCYKGPIRLCRLLALMIVLPSIFIFTPLYMKYRVFSGQMYPMSMTDMRLIDRKISPTWCQRQVVKSNATFNAFVVPGPPELTEELVPVSMTRQLELEDDMKEYWGFYLLQGSTVTVSACCRWPGASLIMIKGYKHLQECAYIGDDSSEELDELLEAHKLGLLSNVTLWEKIMQLKKEDGKANDPGTMKRHKAGVSFHDPSHSTNFTSSAEVPDIDVTDHDPNELRAILEHLHALRQAAKTEALKYYHPPSHLMSLPGLHRHRDTNVDKDERQWLSFKDIDGNASEAATEMAKSFESNKTLNNSHIRYNLNSTDYNNKDNISQISEDMARTNFSETNNNIIKDERTNIINDSYTDNTNEKTKESSAAEGDENSKEVFLQVLNRLQALGDRGKRVLVRLHETMGVEYSEKKPPDVTNVVAAIKGSDEELDRLRKVLVEAIDEEKTRSQRQQKRRDAREDARAKRELMLGQIELIKELNEDDEARDYAAEEGLSPDGYAEHHQQVNETTPFDMSNSEFWSSFSSSEEALLECEGLILNLPLTPHHSCHEGAMDGDTMTAARANALTYRVPANGYYFFIFNSENEVQKNFIKARFDLQKTKYDVARTALRECRNKTDRCDLPLDIFSSQKVVLELPLRNNDSLWNEQFVIISECEPRTSVYLVCVIAVPVLIMMFAFQ</sequence>
<feature type="transmembrane region" description="Helical" evidence="2">
    <location>
        <begin position="36"/>
        <end position="57"/>
    </location>
</feature>
<dbReference type="EMBL" id="CAVLEF010000009">
    <property type="protein sequence ID" value="CAK1547843.1"/>
    <property type="molecule type" value="Genomic_DNA"/>
</dbReference>
<evidence type="ECO:0000259" key="4">
    <source>
        <dbReference type="Pfam" id="PF16041"/>
    </source>
</evidence>
<feature type="transmembrane region" description="Helical" evidence="2">
    <location>
        <begin position="682"/>
        <end position="700"/>
    </location>
</feature>
<feature type="region of interest" description="Disordered" evidence="1">
    <location>
        <begin position="1"/>
        <end position="21"/>
    </location>
</feature>
<feature type="domain" description="E3 ubiquitin-protein ligase APD1-4 N-terminal" evidence="3">
    <location>
        <begin position="94"/>
        <end position="163"/>
    </location>
</feature>
<dbReference type="Pfam" id="PF16040">
    <property type="entry name" value="APD1-4_N"/>
    <property type="match status" value="1"/>
</dbReference>
<keyword evidence="2" id="KW-1133">Transmembrane helix</keyword>
<dbReference type="AlphaFoldDB" id="A0AAV1JGX0"/>
<evidence type="ECO:0000259" key="3">
    <source>
        <dbReference type="Pfam" id="PF16040"/>
    </source>
</evidence>
<feature type="region of interest" description="Disordered" evidence="1">
    <location>
        <begin position="376"/>
        <end position="397"/>
    </location>
</feature>
<protein>
    <recommendedName>
        <fullName evidence="7">E3 ubiquitin-protein ligase APD1-4 middle domain-containing protein</fullName>
    </recommendedName>
</protein>
<name>A0AAV1JGX0_9NEOP</name>